<dbReference type="AlphaFoldDB" id="A0A426TUA0"/>
<evidence type="ECO:0000313" key="3">
    <source>
        <dbReference type="EMBL" id="RRR68661.1"/>
    </source>
</evidence>
<dbReference type="InterPro" id="IPR019267">
    <property type="entry name" value="CRISPR-assoc_Cas6_C"/>
</dbReference>
<gene>
    <name evidence="3" type="ORF">EI684_17365</name>
</gene>
<dbReference type="InterPro" id="IPR045747">
    <property type="entry name" value="CRISPR-assoc_prot_Cas6_N_sf"/>
</dbReference>
<dbReference type="Gene3D" id="3.30.70.1900">
    <property type="match status" value="1"/>
</dbReference>
<reference evidence="3 4" key="1">
    <citation type="submission" date="2018-12" db="EMBL/GenBank/DDBJ databases">
        <title>Genome Sequence of Candidatus Viridilinea halotolerans isolated from saline sulfide-rich spring.</title>
        <authorList>
            <person name="Grouzdev D.S."/>
            <person name="Burganskaya E.I."/>
            <person name="Krutkina M.S."/>
            <person name="Sukhacheva M.V."/>
            <person name="Gorlenko V.M."/>
        </authorList>
    </citation>
    <scope>NUCLEOTIDE SEQUENCE [LARGE SCALE GENOMIC DNA]</scope>
    <source>
        <strain evidence="3">Chok-6</strain>
    </source>
</reference>
<evidence type="ECO:0000259" key="2">
    <source>
        <dbReference type="Pfam" id="PF19308"/>
    </source>
</evidence>
<protein>
    <submittedName>
        <fullName evidence="3">CRISPR system precrRNA processing endoribonuclease RAMP protein Cas6</fullName>
    </submittedName>
</protein>
<name>A0A426TUA0_9CHLR</name>
<dbReference type="Pfam" id="PF10040">
    <property type="entry name" value="CRISPR_Cas6"/>
    <property type="match status" value="1"/>
</dbReference>
<evidence type="ECO:0000259" key="1">
    <source>
        <dbReference type="Pfam" id="PF10040"/>
    </source>
</evidence>
<organism evidence="3 4">
    <name type="scientific">Candidatus Viridilinea halotolerans</name>
    <dbReference type="NCBI Taxonomy" id="2491704"/>
    <lineage>
        <taxon>Bacteria</taxon>
        <taxon>Bacillati</taxon>
        <taxon>Chloroflexota</taxon>
        <taxon>Chloroflexia</taxon>
        <taxon>Chloroflexales</taxon>
        <taxon>Chloroflexineae</taxon>
        <taxon>Oscillochloridaceae</taxon>
        <taxon>Candidatus Viridilinea</taxon>
    </lineage>
</organism>
<comment type="caution">
    <text evidence="3">The sequence shown here is derived from an EMBL/GenBank/DDBJ whole genome shotgun (WGS) entry which is preliminary data.</text>
</comment>
<feature type="domain" description="CRISPR-associated protein Cas6 C-terminal" evidence="1">
    <location>
        <begin position="151"/>
        <end position="265"/>
    </location>
</feature>
<sequence>MPSAFIYHLRPTAAVRVPSDLGRAGHAMLLAIIAAHNPDLAERLHSANEQRPMTISNPLGRVAASDKGVVIDPKRTYPLRITLLNDIMEQAAHAWREAPAATLHLGGATWQIERIASQSRDDPWVGRESYGSLIKRGVERAGQGPGRWSFTFDSPVSFRQRGMCQALPLPELVFGSLLDRWNALAPFPLPGEVRRYAAEALMVSRFELRTAIVMSKGGTPQVGVVGHCSYIALEDDPAMGGCIETLAHFALYSGIGAGTARGLGQARILASGMRGRNEATRQRTSAPLGPLA</sequence>
<dbReference type="Proteomes" id="UP000280307">
    <property type="component" value="Unassembled WGS sequence"/>
</dbReference>
<dbReference type="InterPro" id="IPR045648">
    <property type="entry name" value="CRISPR-assoc_Cas6-like_N"/>
</dbReference>
<dbReference type="EMBL" id="RSAS01000703">
    <property type="protein sequence ID" value="RRR68661.1"/>
    <property type="molecule type" value="Genomic_DNA"/>
</dbReference>
<accession>A0A426TUA0</accession>
<proteinExistence type="predicted"/>
<evidence type="ECO:0000313" key="4">
    <source>
        <dbReference type="Proteomes" id="UP000280307"/>
    </source>
</evidence>
<dbReference type="Pfam" id="PF19308">
    <property type="entry name" value="CRISPR_Cas6_N"/>
    <property type="match status" value="1"/>
</dbReference>
<dbReference type="Gene3D" id="3.30.70.1890">
    <property type="match status" value="1"/>
</dbReference>
<feature type="domain" description="CRISPR-associated protein Cas6-like N-terminal" evidence="2">
    <location>
        <begin position="1"/>
        <end position="133"/>
    </location>
</feature>
<dbReference type="CDD" id="cd21141">
    <property type="entry name" value="Cas6_III-like"/>
    <property type="match status" value="1"/>
</dbReference>